<dbReference type="PROSITE" id="PS51900">
    <property type="entry name" value="CB"/>
    <property type="match status" value="1"/>
</dbReference>
<evidence type="ECO:0000256" key="5">
    <source>
        <dbReference type="PROSITE-ProRule" id="PRU01248"/>
    </source>
</evidence>
<protein>
    <submittedName>
        <fullName evidence="8">Tyrosine recombinase XerC</fullName>
    </submittedName>
</protein>
<dbReference type="PANTHER" id="PTHR30349">
    <property type="entry name" value="PHAGE INTEGRASE-RELATED"/>
    <property type="match status" value="1"/>
</dbReference>
<evidence type="ECO:0000256" key="4">
    <source>
        <dbReference type="ARBA" id="ARBA00023172"/>
    </source>
</evidence>
<evidence type="ECO:0000259" key="7">
    <source>
        <dbReference type="PROSITE" id="PS51900"/>
    </source>
</evidence>
<organism evidence="8 9">
    <name type="scientific">Pseudomonas fluorescens</name>
    <dbReference type="NCBI Taxonomy" id="294"/>
    <lineage>
        <taxon>Bacteria</taxon>
        <taxon>Pseudomonadati</taxon>
        <taxon>Pseudomonadota</taxon>
        <taxon>Gammaproteobacteria</taxon>
        <taxon>Pseudomonadales</taxon>
        <taxon>Pseudomonadaceae</taxon>
        <taxon>Pseudomonas</taxon>
    </lineage>
</organism>
<dbReference type="AlphaFoldDB" id="A0A5E6YCQ1"/>
<comment type="similarity">
    <text evidence="1">Belongs to the 'phage' integrase family.</text>
</comment>
<dbReference type="InterPro" id="IPR013762">
    <property type="entry name" value="Integrase-like_cat_sf"/>
</dbReference>
<dbReference type="InterPro" id="IPR010998">
    <property type="entry name" value="Integrase_recombinase_N"/>
</dbReference>
<dbReference type="PANTHER" id="PTHR30349:SF41">
    <property type="entry name" value="INTEGRASE_RECOMBINASE PROTEIN MJ0367-RELATED"/>
    <property type="match status" value="1"/>
</dbReference>
<name>A0A5E6YCQ1_PSEFL</name>
<dbReference type="Gene3D" id="1.10.150.130">
    <property type="match status" value="1"/>
</dbReference>
<evidence type="ECO:0000256" key="3">
    <source>
        <dbReference type="ARBA" id="ARBA00023125"/>
    </source>
</evidence>
<evidence type="ECO:0000313" key="8">
    <source>
        <dbReference type="EMBL" id="VVN50893.1"/>
    </source>
</evidence>
<keyword evidence="2" id="KW-0229">DNA integration</keyword>
<keyword evidence="3 5" id="KW-0238">DNA-binding</keyword>
<feature type="domain" description="Core-binding (CB)" evidence="7">
    <location>
        <begin position="77"/>
        <end position="158"/>
    </location>
</feature>
<dbReference type="GO" id="GO:0015074">
    <property type="term" value="P:DNA integration"/>
    <property type="evidence" value="ECO:0007669"/>
    <property type="project" value="UniProtKB-KW"/>
</dbReference>
<evidence type="ECO:0000313" key="9">
    <source>
        <dbReference type="Proteomes" id="UP000326437"/>
    </source>
</evidence>
<dbReference type="GO" id="GO:0006310">
    <property type="term" value="P:DNA recombination"/>
    <property type="evidence" value="ECO:0007669"/>
    <property type="project" value="UniProtKB-KW"/>
</dbReference>
<dbReference type="Gene3D" id="1.10.443.10">
    <property type="entry name" value="Intergrase catalytic core"/>
    <property type="match status" value="1"/>
</dbReference>
<evidence type="ECO:0000256" key="1">
    <source>
        <dbReference type="ARBA" id="ARBA00008857"/>
    </source>
</evidence>
<dbReference type="InterPro" id="IPR044068">
    <property type="entry name" value="CB"/>
</dbReference>
<dbReference type="InterPro" id="IPR011010">
    <property type="entry name" value="DNA_brk_join_enz"/>
</dbReference>
<dbReference type="Pfam" id="PF00589">
    <property type="entry name" value="Phage_integrase"/>
    <property type="match status" value="1"/>
</dbReference>
<dbReference type="Proteomes" id="UP000326437">
    <property type="component" value="Unassembled WGS sequence"/>
</dbReference>
<evidence type="ECO:0000256" key="2">
    <source>
        <dbReference type="ARBA" id="ARBA00022908"/>
    </source>
</evidence>
<reference evidence="8 9" key="1">
    <citation type="submission" date="2019-09" db="EMBL/GenBank/DDBJ databases">
        <authorList>
            <person name="Chandra G."/>
            <person name="Truman W A."/>
        </authorList>
    </citation>
    <scope>NUCLEOTIDE SEQUENCE [LARGE SCALE GENOMIC DNA]</scope>
    <source>
        <strain evidence="8">PS685</strain>
    </source>
</reference>
<keyword evidence="4" id="KW-0233">DNA recombination</keyword>
<sequence>MAAQEGLVAMARKPTNPGSIPRLRKRLRPRGKIYYFYDAGGKPRKEISLGSDYGAAILEYARLEKSRTSSAIAAQVLTFEYVANKYMDEVVPTKSPATQKDNARELKQLLIFFNDPPGPLEAIEPKHIVQFLRYRSKTAKVRANREKALLSAIWNFARQSGYTSLANPCAGIKGNKETGRDTYIEDDMLASVYQHADQPLKDALDLFYLTAQRIGDTLKMDERHIIDDQLLIQQGKTSAKRRIEVVGELKVVIDRILERKKGHKIRSTRLVVMDNGQPMTASMLRGRFDAARMKAGIEKSAFQMRDLRAKAATDKEESTGSIRDARDQLGHTTVGMTEQYIRRRKGLKVLPTK</sequence>
<gene>
    <name evidence="8" type="primary">xerC_1</name>
    <name evidence="8" type="ORF">PS685_00417</name>
</gene>
<dbReference type="GO" id="GO:0003677">
    <property type="term" value="F:DNA binding"/>
    <property type="evidence" value="ECO:0007669"/>
    <property type="project" value="UniProtKB-UniRule"/>
</dbReference>
<proteinExistence type="inferred from homology"/>
<dbReference type="InterPro" id="IPR002104">
    <property type="entry name" value="Integrase_catalytic"/>
</dbReference>
<dbReference type="InterPro" id="IPR050090">
    <property type="entry name" value="Tyrosine_recombinase_XerCD"/>
</dbReference>
<accession>A0A5E6YCQ1</accession>
<dbReference type="EMBL" id="CABVHO010000002">
    <property type="protein sequence ID" value="VVN50893.1"/>
    <property type="molecule type" value="Genomic_DNA"/>
</dbReference>
<dbReference type="PROSITE" id="PS51898">
    <property type="entry name" value="TYR_RECOMBINASE"/>
    <property type="match status" value="1"/>
</dbReference>
<evidence type="ECO:0000259" key="6">
    <source>
        <dbReference type="PROSITE" id="PS51898"/>
    </source>
</evidence>
<feature type="domain" description="Tyr recombinase" evidence="6">
    <location>
        <begin position="179"/>
        <end position="353"/>
    </location>
</feature>
<dbReference type="SUPFAM" id="SSF56349">
    <property type="entry name" value="DNA breaking-rejoining enzymes"/>
    <property type="match status" value="1"/>
</dbReference>